<dbReference type="GeneID" id="67212168"/>
<dbReference type="EMBL" id="JBHMAJ010000001">
    <property type="protein sequence ID" value="MFB9822838.1"/>
    <property type="molecule type" value="Genomic_DNA"/>
</dbReference>
<evidence type="ECO:0000313" key="3">
    <source>
        <dbReference type="Proteomes" id="UP001589595"/>
    </source>
</evidence>
<comment type="caution">
    <text evidence="2">The sequence shown here is derived from an EMBL/GenBank/DDBJ whole genome shotgun (WGS) entry which is preliminary data.</text>
</comment>
<evidence type="ECO:0000256" key="1">
    <source>
        <dbReference type="SAM" id="MobiDB-lite"/>
    </source>
</evidence>
<accession>A0ABD5MG73</accession>
<dbReference type="AlphaFoldDB" id="A0ABD5MG73"/>
<name>A0ABD5MG73_9EURY</name>
<dbReference type="RefSeq" id="WP_222921930.1">
    <property type="nucleotide sequence ID" value="NZ_CP082286.1"/>
</dbReference>
<reference evidence="2" key="1">
    <citation type="submission" date="2024-09" db="EMBL/GenBank/DDBJ databases">
        <authorList>
            <person name="Sun Q."/>
        </authorList>
    </citation>
    <scope>NUCLEOTIDE SEQUENCE [LARGE SCALE GENOMIC DNA]</scope>
    <source>
        <strain evidence="2">JCM 31273</strain>
    </source>
</reference>
<gene>
    <name evidence="2" type="ORF">ACFFOL_01370</name>
</gene>
<proteinExistence type="predicted"/>
<dbReference type="InterPro" id="IPR055756">
    <property type="entry name" value="DUF7332"/>
</dbReference>
<keyword evidence="3" id="KW-1185">Reference proteome</keyword>
<feature type="region of interest" description="Disordered" evidence="1">
    <location>
        <begin position="127"/>
        <end position="148"/>
    </location>
</feature>
<dbReference type="Pfam" id="PF24019">
    <property type="entry name" value="DUF7332"/>
    <property type="match status" value="1"/>
</dbReference>
<sequence length="148" mass="15169">MRRSAPARAVLALIVTIAAVGGPAVAPAAATPEDCFGDGRDLDVGTEGPTIDLSIYTSLFTNLGGKGALGMSAVGHTGEYEVISLRTGVVFAGVNDPEAFLADPFSRFALAFDYTLSLPMLSAAPGDTTYEQSEAPVEGVPEAECSVE</sequence>
<evidence type="ECO:0000313" key="2">
    <source>
        <dbReference type="EMBL" id="MFB9822838.1"/>
    </source>
</evidence>
<protein>
    <submittedName>
        <fullName evidence="2">Uncharacterized protein</fullName>
    </submittedName>
</protein>
<organism evidence="2 3">
    <name type="scientific">Halobaculum roseum</name>
    <dbReference type="NCBI Taxonomy" id="2175149"/>
    <lineage>
        <taxon>Archaea</taxon>
        <taxon>Methanobacteriati</taxon>
        <taxon>Methanobacteriota</taxon>
        <taxon>Stenosarchaea group</taxon>
        <taxon>Halobacteria</taxon>
        <taxon>Halobacteriales</taxon>
        <taxon>Haloferacaceae</taxon>
        <taxon>Halobaculum</taxon>
    </lineage>
</organism>
<dbReference type="Proteomes" id="UP001589595">
    <property type="component" value="Unassembled WGS sequence"/>
</dbReference>